<sequence length="67" mass="7340">MMCFGRNWDPETKYNDKSRGDGSDAPPIPDKLLSLVEAAVKESQAYDKTIPSMNPDICIVNSYATSG</sequence>
<comment type="caution">
    <text evidence="3">The sequence shown here is derived from an EMBL/GenBank/DDBJ whole genome shotgun (WGS) entry which is preliminary data.</text>
</comment>
<evidence type="ECO:0000256" key="1">
    <source>
        <dbReference type="ARBA" id="ARBA00007879"/>
    </source>
</evidence>
<organism evidence="3">
    <name type="scientific">Tanacetum cinerariifolium</name>
    <name type="common">Dalmatian daisy</name>
    <name type="synonym">Chrysanthemum cinerariifolium</name>
    <dbReference type="NCBI Taxonomy" id="118510"/>
    <lineage>
        <taxon>Eukaryota</taxon>
        <taxon>Viridiplantae</taxon>
        <taxon>Streptophyta</taxon>
        <taxon>Embryophyta</taxon>
        <taxon>Tracheophyta</taxon>
        <taxon>Spermatophyta</taxon>
        <taxon>Magnoliopsida</taxon>
        <taxon>eudicotyledons</taxon>
        <taxon>Gunneridae</taxon>
        <taxon>Pentapetalae</taxon>
        <taxon>asterids</taxon>
        <taxon>campanulids</taxon>
        <taxon>Asterales</taxon>
        <taxon>Asteraceae</taxon>
        <taxon>Asteroideae</taxon>
        <taxon>Anthemideae</taxon>
        <taxon>Anthemidinae</taxon>
        <taxon>Tanacetum</taxon>
    </lineage>
</organism>
<name>A0A699IY06_TANCI</name>
<reference evidence="3" key="1">
    <citation type="journal article" date="2019" name="Sci. Rep.">
        <title>Draft genome of Tanacetum cinerariifolium, the natural source of mosquito coil.</title>
        <authorList>
            <person name="Yamashiro T."/>
            <person name="Shiraishi A."/>
            <person name="Satake H."/>
            <person name="Nakayama K."/>
        </authorList>
    </citation>
    <scope>NUCLEOTIDE SEQUENCE</scope>
</reference>
<accession>A0A699IY06</accession>
<dbReference type="AlphaFoldDB" id="A0A699IY06"/>
<evidence type="ECO:0000313" key="3">
    <source>
        <dbReference type="EMBL" id="GEZ94911.1"/>
    </source>
</evidence>
<dbReference type="InterPro" id="IPR037151">
    <property type="entry name" value="AlkB-like_sf"/>
</dbReference>
<evidence type="ECO:0000256" key="2">
    <source>
        <dbReference type="SAM" id="MobiDB-lite"/>
    </source>
</evidence>
<feature type="region of interest" description="Disordered" evidence="2">
    <location>
        <begin position="1"/>
        <end position="28"/>
    </location>
</feature>
<keyword evidence="3" id="KW-0223">Dioxygenase</keyword>
<gene>
    <name evidence="3" type="ORF">Tci_566884</name>
</gene>
<dbReference type="GO" id="GO:0035515">
    <property type="term" value="F:oxidative RNA demethylase activity"/>
    <property type="evidence" value="ECO:0007669"/>
    <property type="project" value="TreeGrafter"/>
</dbReference>
<dbReference type="InterPro" id="IPR004574">
    <property type="entry name" value="Alkb"/>
</dbReference>
<comment type="similarity">
    <text evidence="1">Belongs to the alkB family.</text>
</comment>
<dbReference type="GO" id="GO:0035516">
    <property type="term" value="F:broad specificity oxidative DNA demethylase activity"/>
    <property type="evidence" value="ECO:0007669"/>
    <property type="project" value="TreeGrafter"/>
</dbReference>
<dbReference type="GO" id="GO:0008198">
    <property type="term" value="F:ferrous iron binding"/>
    <property type="evidence" value="ECO:0007669"/>
    <property type="project" value="TreeGrafter"/>
</dbReference>
<protein>
    <submittedName>
        <fullName evidence="3">Oxoglutarate/iron-dependent dioxygenase</fullName>
    </submittedName>
</protein>
<dbReference type="Gene3D" id="2.60.120.590">
    <property type="entry name" value="Alpha-ketoglutarate-dependent dioxygenase AlkB-like"/>
    <property type="match status" value="1"/>
</dbReference>
<feature type="compositionally biased region" description="Basic and acidic residues" evidence="2">
    <location>
        <begin position="8"/>
        <end position="22"/>
    </location>
</feature>
<dbReference type="EMBL" id="BKCJ010346366">
    <property type="protein sequence ID" value="GEZ94911.1"/>
    <property type="molecule type" value="Genomic_DNA"/>
</dbReference>
<dbReference type="GO" id="GO:0005737">
    <property type="term" value="C:cytoplasm"/>
    <property type="evidence" value="ECO:0007669"/>
    <property type="project" value="TreeGrafter"/>
</dbReference>
<dbReference type="GO" id="GO:0035513">
    <property type="term" value="P:oxidative RNA demethylation"/>
    <property type="evidence" value="ECO:0007669"/>
    <property type="project" value="TreeGrafter"/>
</dbReference>
<dbReference type="PANTHER" id="PTHR16557:SF10">
    <property type="entry name" value="2-OXOGLUTARATE-DEPENDENT DIOXYGENASE FAMILY PROTEIN"/>
    <property type="match status" value="1"/>
</dbReference>
<proteinExistence type="inferred from homology"/>
<dbReference type="PANTHER" id="PTHR16557">
    <property type="entry name" value="ALKYLATED DNA REPAIR PROTEIN ALKB-RELATED"/>
    <property type="match status" value="1"/>
</dbReference>
<keyword evidence="3" id="KW-0560">Oxidoreductase</keyword>